<evidence type="ECO:0000256" key="1">
    <source>
        <dbReference type="ARBA" id="ARBA00022679"/>
    </source>
</evidence>
<dbReference type="PANTHER" id="PTHR43527:SF1">
    <property type="entry name" value="L-THREONINE KINASE"/>
    <property type="match status" value="1"/>
</dbReference>
<dbReference type="SUPFAM" id="SSF54211">
    <property type="entry name" value="Ribosomal protein S5 domain 2-like"/>
    <property type="match status" value="1"/>
</dbReference>
<organism evidence="6 7">
    <name type="scientific">Vagococcus fluvialis bH819</name>
    <dbReference type="NCBI Taxonomy" id="1255619"/>
    <lineage>
        <taxon>Bacteria</taxon>
        <taxon>Bacillati</taxon>
        <taxon>Bacillota</taxon>
        <taxon>Bacilli</taxon>
        <taxon>Lactobacillales</taxon>
        <taxon>Enterococcaceae</taxon>
        <taxon>Vagococcus</taxon>
    </lineage>
</organism>
<dbReference type="Proteomes" id="UP000195918">
    <property type="component" value="Unassembled WGS sequence"/>
</dbReference>
<evidence type="ECO:0000313" key="6">
    <source>
        <dbReference type="EMBL" id="SLM86222.1"/>
    </source>
</evidence>
<dbReference type="OrthoDB" id="4548147at2"/>
<reference evidence="7" key="1">
    <citation type="submission" date="2017-02" db="EMBL/GenBank/DDBJ databases">
        <authorList>
            <person name="Dridi B."/>
        </authorList>
    </citation>
    <scope>NUCLEOTIDE SEQUENCE [LARGE SCALE GENOMIC DNA]</scope>
    <source>
        <strain evidence="7">bH819</strain>
    </source>
</reference>
<evidence type="ECO:0000259" key="5">
    <source>
        <dbReference type="Pfam" id="PF00288"/>
    </source>
</evidence>
<dbReference type="InterPro" id="IPR014721">
    <property type="entry name" value="Ribsml_uS5_D2-typ_fold_subgr"/>
</dbReference>
<protein>
    <submittedName>
        <fullName evidence="6">Threonine kinase in B12 biosynthesis</fullName>
    </submittedName>
</protein>
<evidence type="ECO:0000256" key="3">
    <source>
        <dbReference type="ARBA" id="ARBA00022777"/>
    </source>
</evidence>
<dbReference type="Gene3D" id="3.30.230.10">
    <property type="match status" value="1"/>
</dbReference>
<dbReference type="PIRSF" id="PIRSF033887">
    <property type="entry name" value="PduX"/>
    <property type="match status" value="1"/>
</dbReference>
<name>A0A1X6WPQ9_9ENTE</name>
<evidence type="ECO:0000256" key="2">
    <source>
        <dbReference type="ARBA" id="ARBA00022741"/>
    </source>
</evidence>
<dbReference type="RefSeq" id="WP_086951845.1">
    <property type="nucleotide sequence ID" value="NZ_FWFD01000013.1"/>
</dbReference>
<keyword evidence="7" id="KW-1185">Reference proteome</keyword>
<keyword evidence="1" id="KW-0808">Transferase</keyword>
<dbReference type="EMBL" id="FWFD01000013">
    <property type="protein sequence ID" value="SLM86222.1"/>
    <property type="molecule type" value="Genomic_DNA"/>
</dbReference>
<sequence length="295" mass="33166">MEEITVSCPGSCGELIQGYVNDIPYLVSCGIRLFSYVTVQPYSSKKKLVGQKARRAIKLVEDYLNIPNEYRNMLEIDIQSELSLSKGMASSTADVAATIYGIALYYGKNLTEKEIAFLCVQIEPTDSVFFNSMTEFDLKSATVAKKSFWYPHFFVLMLEPETNIETQKYHTKENETLAKEQAGLFKGVYEEYSHAVSEKNLDKLGEAATKSACLSQKILPKVHFEEILLLKENHQSIFGVNVAHSGTVIGILLKNLTEVKEIQKKVSKLDVNDFYKKSGVYQSYFEGLKQVVGEG</sequence>
<keyword evidence="4" id="KW-0067">ATP-binding</keyword>
<dbReference type="GO" id="GO:0016301">
    <property type="term" value="F:kinase activity"/>
    <property type="evidence" value="ECO:0007669"/>
    <property type="project" value="UniProtKB-KW"/>
</dbReference>
<dbReference type="PANTHER" id="PTHR43527">
    <property type="entry name" value="4-DIPHOSPHOCYTIDYL-2-C-METHYL-D-ERYTHRITOL KINASE, CHLOROPLASTIC"/>
    <property type="match status" value="1"/>
</dbReference>
<dbReference type="Pfam" id="PF00288">
    <property type="entry name" value="GHMP_kinases_N"/>
    <property type="match status" value="1"/>
</dbReference>
<dbReference type="InterPro" id="IPR006204">
    <property type="entry name" value="GHMP_kinase_N_dom"/>
</dbReference>
<keyword evidence="3 6" id="KW-0418">Kinase</keyword>
<evidence type="ECO:0000256" key="4">
    <source>
        <dbReference type="ARBA" id="ARBA00022840"/>
    </source>
</evidence>
<gene>
    <name evidence="6" type="ORF">FM121_09040</name>
</gene>
<evidence type="ECO:0000313" key="7">
    <source>
        <dbReference type="Proteomes" id="UP000195918"/>
    </source>
</evidence>
<feature type="domain" description="GHMP kinase N-terminal" evidence="5">
    <location>
        <begin position="53"/>
        <end position="123"/>
    </location>
</feature>
<accession>A0A1X6WPQ9</accession>
<dbReference type="AlphaFoldDB" id="A0A1X6WPQ9"/>
<keyword evidence="2" id="KW-0547">Nucleotide-binding</keyword>
<dbReference type="GO" id="GO:0005524">
    <property type="term" value="F:ATP binding"/>
    <property type="evidence" value="ECO:0007669"/>
    <property type="project" value="UniProtKB-KW"/>
</dbReference>
<dbReference type="InterPro" id="IPR020568">
    <property type="entry name" value="Ribosomal_Su5_D2-typ_SF"/>
</dbReference>
<dbReference type="InterPro" id="IPR012363">
    <property type="entry name" value="PduX"/>
</dbReference>
<proteinExistence type="predicted"/>